<evidence type="ECO:0000256" key="10">
    <source>
        <dbReference type="ARBA" id="ARBA00023077"/>
    </source>
</evidence>
<dbReference type="Gene3D" id="3.55.50.30">
    <property type="match status" value="1"/>
</dbReference>
<comment type="caution">
    <text evidence="19">The sequence shown here is derived from an EMBL/GenBank/DDBJ whole genome shotgun (WGS) entry which is preliminary data.</text>
</comment>
<evidence type="ECO:0000313" key="19">
    <source>
        <dbReference type="EMBL" id="EXU81139.1"/>
    </source>
</evidence>
<evidence type="ECO:0000256" key="9">
    <source>
        <dbReference type="ARBA" id="ARBA00023065"/>
    </source>
</evidence>
<keyword evidence="8" id="KW-0408">Iron</keyword>
<evidence type="ECO:0000256" key="3">
    <source>
        <dbReference type="ARBA" id="ARBA00022448"/>
    </source>
</evidence>
<comment type="subcellular location">
    <subcellularLocation>
        <location evidence="1 14">Cell outer membrane</location>
        <topology evidence="1 14">Multi-pass membrane protein</topology>
    </subcellularLocation>
</comment>
<evidence type="ECO:0000256" key="2">
    <source>
        <dbReference type="ARBA" id="ARBA00009810"/>
    </source>
</evidence>
<dbReference type="GO" id="GO:0015891">
    <property type="term" value="P:siderophore transport"/>
    <property type="evidence" value="ECO:0007669"/>
    <property type="project" value="InterPro"/>
</dbReference>
<evidence type="ECO:0000256" key="17">
    <source>
        <dbReference type="SAM" id="SignalP"/>
    </source>
</evidence>
<dbReference type="Pfam" id="PF00593">
    <property type="entry name" value="TonB_dep_Rec_b-barrel"/>
    <property type="match status" value="1"/>
</dbReference>
<dbReference type="PATRIC" id="fig|1457173.3.peg.1045"/>
<dbReference type="Gene3D" id="2.170.130.10">
    <property type="entry name" value="TonB-dependent receptor, plug domain"/>
    <property type="match status" value="1"/>
</dbReference>
<comment type="similarity">
    <text evidence="2 14 16">Belongs to the TonB-dependent receptor family.</text>
</comment>
<feature type="short sequence motif" description="TonB C-terminal box" evidence="15">
    <location>
        <begin position="778"/>
        <end position="795"/>
    </location>
</feature>
<evidence type="ECO:0000256" key="5">
    <source>
        <dbReference type="ARBA" id="ARBA00022496"/>
    </source>
</evidence>
<evidence type="ECO:0000256" key="13">
    <source>
        <dbReference type="ARBA" id="ARBA00023237"/>
    </source>
</evidence>
<keyword evidence="3 14" id="KW-0813">Transport</keyword>
<evidence type="ECO:0000256" key="11">
    <source>
        <dbReference type="ARBA" id="ARBA00023136"/>
    </source>
</evidence>
<name>A0A014MST5_9BURK</name>
<sequence length="795" mass="84606">MNAFTSAQRLPARLRLATVAVLVSSSTLACAQTTAPTVTAATVHFQIPAQALDGALAQLARTAGLQLMAPPNLLQGRISHSVQGTLSPQAALQQMLQGTGLSCHIRGNTLVVATASGDAALGEVTVRSATQNLPEAYAGGQVARGGSLGILGTNDVLDTPFSVISFTSELLENQQARTLADVVVNDASVRSLTASGGFGDSFQIRGFNVSNSETFLNDFGGLTATTIIPTEMVERVDLLKGPGALARGVAPDGSIGGSINLVTKRAGDAPLTRLSTSYSSKSQFGTHLDVGRRFGEDQAWGIRFNGVLRNGEGSVDGGKQRVGLAALGLDYRSSQLRWSLDTFTHRDETQEFRPQASLYFGPGGYTANRLPAAPDGGRNFYPGAAKDAQTTTVLTRLEYDLSDHLTLQAGAGYSRFRVDQDFPTGALQDTSGNMALGNAVYDDARTTTVADLGLRTSFRTGGIDHRASVSTNWLERDSGYYYNAMAGGASNIYQPTPIQQGRHQTPVKDTRLTQQGVAVTDVLAMLEDRVQLTLGLRHQTIKTHSPFSTTSSSANSPLAGIVIKPTDQLSLYANYTAGLTDGGVAPVGSANANQVMSPYKSKQLEVGVKRDWGHLVTQATLFQIKKPNGYQDPATGAYSFSGEQRNQGLELSLYGELQRGLRIMVSAAFTQAKLSSIEDAAVQGNRAPNVARHSFSLATDWDVPGVQGLSLNGRALHVASVYLDNANTLRVPSWTRLDIGARYATKVSGRPVVLRANVENLADRRYWLTQTVSSAYSYAMVSAPRTLTLSATIDF</sequence>
<dbReference type="InterPro" id="IPR037066">
    <property type="entry name" value="Plug_dom_sf"/>
</dbReference>
<dbReference type="PANTHER" id="PTHR32552:SF82">
    <property type="entry name" value="FCUA PROTEIN"/>
    <property type="match status" value="1"/>
</dbReference>
<dbReference type="GO" id="GO:0038023">
    <property type="term" value="F:signaling receptor activity"/>
    <property type="evidence" value="ECO:0007669"/>
    <property type="project" value="InterPro"/>
</dbReference>
<evidence type="ECO:0000256" key="1">
    <source>
        <dbReference type="ARBA" id="ARBA00004571"/>
    </source>
</evidence>
<feature type="signal peptide" evidence="17">
    <location>
        <begin position="1"/>
        <end position="31"/>
    </location>
</feature>
<keyword evidence="5" id="KW-0410">Iron transport</keyword>
<dbReference type="InterPro" id="IPR039426">
    <property type="entry name" value="TonB-dep_rcpt-like"/>
</dbReference>
<reference evidence="19 20" key="1">
    <citation type="submission" date="2014-01" db="EMBL/GenBank/DDBJ databases">
        <title>Interspecies Systems Biology Uncovers Metabolites Affecting C. elegans Gene Expression and Life History Traits.</title>
        <authorList>
            <person name="Watson E."/>
            <person name="Macneil L.T."/>
            <person name="Ritter A.D."/>
            <person name="Yilmaz L.S."/>
            <person name="Rosebrock A.P."/>
            <person name="Caudy A.A."/>
            <person name="Walhout A.J."/>
        </authorList>
    </citation>
    <scope>NUCLEOTIDE SEQUENCE [LARGE SCALE GENOMIC DNA]</scope>
    <source>
        <strain evidence="19 20">DA1877</strain>
    </source>
</reference>
<feature type="chain" id="PRO_5001472308" evidence="17">
    <location>
        <begin position="32"/>
        <end position="795"/>
    </location>
</feature>
<evidence type="ECO:0000256" key="4">
    <source>
        <dbReference type="ARBA" id="ARBA00022452"/>
    </source>
</evidence>
<evidence type="ECO:0000256" key="15">
    <source>
        <dbReference type="PROSITE-ProRule" id="PRU10144"/>
    </source>
</evidence>
<keyword evidence="7 17" id="KW-0732">Signal</keyword>
<dbReference type="PROSITE" id="PS01156">
    <property type="entry name" value="TONB_DEPENDENT_REC_2"/>
    <property type="match status" value="1"/>
</dbReference>
<dbReference type="InterPro" id="IPR011662">
    <property type="entry name" value="Secretin/TonB_short_N"/>
</dbReference>
<evidence type="ECO:0000256" key="16">
    <source>
        <dbReference type="RuleBase" id="RU003357"/>
    </source>
</evidence>
<accession>A0A014MST5</accession>
<protein>
    <submittedName>
        <fullName evidence="19">TonB-denpendent receptor</fullName>
    </submittedName>
</protein>
<dbReference type="InterPro" id="IPR000531">
    <property type="entry name" value="Beta-barrel_TonB"/>
</dbReference>
<keyword evidence="13 14" id="KW-0998">Cell outer membrane</keyword>
<dbReference type="SMART" id="SM00965">
    <property type="entry name" value="STN"/>
    <property type="match status" value="1"/>
</dbReference>
<keyword evidence="12 19" id="KW-0675">Receptor</keyword>
<dbReference type="NCBIfam" id="TIGR01783">
    <property type="entry name" value="TonB-siderophor"/>
    <property type="match status" value="1"/>
</dbReference>
<evidence type="ECO:0000256" key="6">
    <source>
        <dbReference type="ARBA" id="ARBA00022692"/>
    </source>
</evidence>
<dbReference type="Pfam" id="PF07715">
    <property type="entry name" value="Plug"/>
    <property type="match status" value="1"/>
</dbReference>
<dbReference type="CDD" id="cd01347">
    <property type="entry name" value="ligand_gated_channel"/>
    <property type="match status" value="1"/>
</dbReference>
<keyword evidence="11 14" id="KW-0472">Membrane</keyword>
<keyword evidence="4 14" id="KW-1134">Transmembrane beta strand</keyword>
<evidence type="ECO:0000256" key="7">
    <source>
        <dbReference type="ARBA" id="ARBA00022729"/>
    </source>
</evidence>
<dbReference type="InterPro" id="IPR036942">
    <property type="entry name" value="Beta-barrel_TonB_sf"/>
</dbReference>
<gene>
    <name evidence="19" type="ORF">AX13_13550</name>
</gene>
<dbReference type="InterPro" id="IPR010105">
    <property type="entry name" value="TonB_sidphr_rcpt"/>
</dbReference>
<evidence type="ECO:0000313" key="20">
    <source>
        <dbReference type="Proteomes" id="UP000020766"/>
    </source>
</evidence>
<evidence type="ECO:0000259" key="18">
    <source>
        <dbReference type="SMART" id="SM00965"/>
    </source>
</evidence>
<keyword evidence="20" id="KW-1185">Reference proteome</keyword>
<proteinExistence type="inferred from homology"/>
<dbReference type="EMBL" id="JBOK01000004">
    <property type="protein sequence ID" value="EXU81139.1"/>
    <property type="molecule type" value="Genomic_DNA"/>
</dbReference>
<keyword evidence="6 14" id="KW-0812">Transmembrane</keyword>
<organism evidence="19 20">
    <name type="scientific">Comamonas aquatica DA1877</name>
    <dbReference type="NCBI Taxonomy" id="1457173"/>
    <lineage>
        <taxon>Bacteria</taxon>
        <taxon>Pseudomonadati</taxon>
        <taxon>Pseudomonadota</taxon>
        <taxon>Betaproteobacteria</taxon>
        <taxon>Burkholderiales</taxon>
        <taxon>Comamonadaceae</taxon>
        <taxon>Comamonas</taxon>
    </lineage>
</organism>
<dbReference type="InterPro" id="IPR010917">
    <property type="entry name" value="TonB_rcpt_CS"/>
</dbReference>
<dbReference type="AlphaFoldDB" id="A0A014MST5"/>
<dbReference type="PROSITE" id="PS52016">
    <property type="entry name" value="TONB_DEPENDENT_REC_3"/>
    <property type="match status" value="1"/>
</dbReference>
<dbReference type="Proteomes" id="UP000020766">
    <property type="component" value="Unassembled WGS sequence"/>
</dbReference>
<feature type="domain" description="Secretin/TonB short N-terminal" evidence="18">
    <location>
        <begin position="65"/>
        <end position="115"/>
    </location>
</feature>
<dbReference type="PANTHER" id="PTHR32552">
    <property type="entry name" value="FERRICHROME IRON RECEPTOR-RELATED"/>
    <property type="match status" value="1"/>
</dbReference>
<dbReference type="SUPFAM" id="SSF56935">
    <property type="entry name" value="Porins"/>
    <property type="match status" value="1"/>
</dbReference>
<keyword evidence="10 16" id="KW-0798">TonB box</keyword>
<dbReference type="InterPro" id="IPR012910">
    <property type="entry name" value="Plug_dom"/>
</dbReference>
<dbReference type="RefSeq" id="WP_051519373.1">
    <property type="nucleotide sequence ID" value="NZ_JBOK01000004.1"/>
</dbReference>
<evidence type="ECO:0000256" key="12">
    <source>
        <dbReference type="ARBA" id="ARBA00023170"/>
    </source>
</evidence>
<evidence type="ECO:0000256" key="14">
    <source>
        <dbReference type="PROSITE-ProRule" id="PRU01360"/>
    </source>
</evidence>
<evidence type="ECO:0000256" key="8">
    <source>
        <dbReference type="ARBA" id="ARBA00023004"/>
    </source>
</evidence>
<dbReference type="GO" id="GO:0015344">
    <property type="term" value="F:siderophore uptake transmembrane transporter activity"/>
    <property type="evidence" value="ECO:0007669"/>
    <property type="project" value="TreeGrafter"/>
</dbReference>
<keyword evidence="9" id="KW-0406">Ion transport</keyword>
<dbReference type="GO" id="GO:0009279">
    <property type="term" value="C:cell outer membrane"/>
    <property type="evidence" value="ECO:0007669"/>
    <property type="project" value="UniProtKB-SubCell"/>
</dbReference>
<dbReference type="Gene3D" id="2.40.170.20">
    <property type="entry name" value="TonB-dependent receptor, beta-barrel domain"/>
    <property type="match status" value="1"/>
</dbReference>